<dbReference type="InterPro" id="IPR041741">
    <property type="entry name" value="SMC3_ABC_euk"/>
</dbReference>
<feature type="coiled-coil region" evidence="9">
    <location>
        <begin position="172"/>
        <end position="213"/>
    </location>
</feature>
<feature type="domain" description="SMC hinge" evidence="10">
    <location>
        <begin position="493"/>
        <end position="606"/>
    </location>
</feature>
<evidence type="ECO:0000256" key="1">
    <source>
        <dbReference type="ARBA" id="ARBA00004123"/>
    </source>
</evidence>
<dbReference type="Proteomes" id="UP000695022">
    <property type="component" value="Unplaced"/>
</dbReference>
<evidence type="ECO:0000256" key="9">
    <source>
        <dbReference type="SAM" id="Coils"/>
    </source>
</evidence>
<evidence type="ECO:0000313" key="11">
    <source>
        <dbReference type="Proteomes" id="UP000695022"/>
    </source>
</evidence>
<dbReference type="PANTHER" id="PTHR43977">
    <property type="entry name" value="STRUCTURAL MAINTENANCE OF CHROMOSOMES PROTEIN 3"/>
    <property type="match status" value="1"/>
</dbReference>
<feature type="coiled-coil region" evidence="9">
    <location>
        <begin position="279"/>
        <end position="306"/>
    </location>
</feature>
<dbReference type="CDD" id="cd03272">
    <property type="entry name" value="ABC_SMC3_euk"/>
    <property type="match status" value="1"/>
</dbReference>
<comment type="subcellular location">
    <subcellularLocation>
        <location evidence="1">Nucleus</location>
    </subcellularLocation>
</comment>
<accession>A0ABM1EZ30</accession>
<keyword evidence="8" id="KW-0131">Cell cycle</keyword>
<dbReference type="InterPro" id="IPR027417">
    <property type="entry name" value="P-loop_NTPase"/>
</dbReference>
<proteinExistence type="inferred from homology"/>
<dbReference type="SUPFAM" id="SSF52540">
    <property type="entry name" value="P-loop containing nucleoside triphosphate hydrolases"/>
    <property type="match status" value="1"/>
</dbReference>
<evidence type="ECO:0000256" key="2">
    <source>
        <dbReference type="ARBA" id="ARBA00005917"/>
    </source>
</evidence>
<evidence type="ECO:0000313" key="12">
    <source>
        <dbReference type="RefSeq" id="XP_014677451.1"/>
    </source>
</evidence>
<keyword evidence="5" id="KW-0498">Mitosis</keyword>
<dbReference type="InterPro" id="IPR003395">
    <property type="entry name" value="RecF/RecN/SMC_N"/>
</dbReference>
<keyword evidence="4" id="KW-0132">Cell division</keyword>
<gene>
    <name evidence="12" type="primary">LOC106817302</name>
</gene>
<dbReference type="Pfam" id="PF06470">
    <property type="entry name" value="SMC_hinge"/>
    <property type="match status" value="1"/>
</dbReference>
<keyword evidence="11" id="KW-1185">Reference proteome</keyword>
<evidence type="ECO:0000256" key="8">
    <source>
        <dbReference type="ARBA" id="ARBA00023306"/>
    </source>
</evidence>
<name>A0ABM1EZ30_PRICU</name>
<dbReference type="Gene3D" id="1.20.1060.20">
    <property type="match status" value="2"/>
</dbReference>
<dbReference type="Gene3D" id="3.40.50.300">
    <property type="entry name" value="P-loop containing nucleotide triphosphate hydrolases"/>
    <property type="match status" value="2"/>
</dbReference>
<evidence type="ECO:0000256" key="4">
    <source>
        <dbReference type="ARBA" id="ARBA00022618"/>
    </source>
</evidence>
<dbReference type="SMART" id="SM00968">
    <property type="entry name" value="SMC_hinge"/>
    <property type="match status" value="1"/>
</dbReference>
<dbReference type="InterPro" id="IPR036277">
    <property type="entry name" value="SMC_hinge_sf"/>
</dbReference>
<evidence type="ECO:0000259" key="10">
    <source>
        <dbReference type="SMART" id="SM00968"/>
    </source>
</evidence>
<dbReference type="InterPro" id="IPR010935">
    <property type="entry name" value="SMC_hinge"/>
</dbReference>
<dbReference type="InterPro" id="IPR024704">
    <property type="entry name" value="SMC"/>
</dbReference>
<dbReference type="RefSeq" id="XP_014677451.1">
    <property type="nucleotide sequence ID" value="XM_014821965.1"/>
</dbReference>
<dbReference type="PIRSF" id="PIRSF005719">
    <property type="entry name" value="SMC"/>
    <property type="match status" value="1"/>
</dbReference>
<dbReference type="Pfam" id="PF02463">
    <property type="entry name" value="SMC_N"/>
    <property type="match status" value="1"/>
</dbReference>
<evidence type="ECO:0000256" key="5">
    <source>
        <dbReference type="ARBA" id="ARBA00022776"/>
    </source>
</evidence>
<comment type="similarity">
    <text evidence="2">Belongs to the SMC family. SMC3 subfamily.</text>
</comment>
<dbReference type="SUPFAM" id="SSF75553">
    <property type="entry name" value="Smc hinge domain"/>
    <property type="match status" value="2"/>
</dbReference>
<organism evidence="11 12">
    <name type="scientific">Priapulus caudatus</name>
    <name type="common">Priapulid worm</name>
    <dbReference type="NCBI Taxonomy" id="37621"/>
    <lineage>
        <taxon>Eukaryota</taxon>
        <taxon>Metazoa</taxon>
        <taxon>Ecdysozoa</taxon>
        <taxon>Scalidophora</taxon>
        <taxon>Priapulida</taxon>
        <taxon>Priapulimorpha</taxon>
        <taxon>Priapulimorphida</taxon>
        <taxon>Priapulidae</taxon>
        <taxon>Priapulus</taxon>
    </lineage>
</organism>
<keyword evidence="6 9" id="KW-0175">Coiled coil</keyword>
<reference evidence="12" key="1">
    <citation type="submission" date="2025-08" db="UniProtKB">
        <authorList>
            <consortium name="RefSeq"/>
        </authorList>
    </citation>
    <scope>IDENTIFICATION</scope>
</reference>
<evidence type="ECO:0000256" key="6">
    <source>
        <dbReference type="ARBA" id="ARBA00023054"/>
    </source>
</evidence>
<evidence type="ECO:0000256" key="3">
    <source>
        <dbReference type="ARBA" id="ARBA00018690"/>
    </source>
</evidence>
<protein>
    <recommendedName>
        <fullName evidence="3">Structural maintenance of chromosomes protein 3</fullName>
    </recommendedName>
</protein>
<keyword evidence="7" id="KW-0539">Nucleus</keyword>
<sequence>MYIKQVIIQGFRSYREQTTIEPFSPHHNVVVGRNGSGKSNFFYAIQFVLSDEFSHLRPEQRQALLHEGTGPRVISAFVEVIFDNSDNRIPIDKEEVTLRRVIGSKKDQYFLDKKMVTKTDVMNLLESAGFSRSNPYYIVKQGKINQMATAPDSQRLKLLREVAGTRVYDERKQESESILKETENKREKIEELLKYIDERLNTLEDEKEELKEYQKWDKMRRALEYTHTVTSRSCDESRDNGRGASGSSCVDKLQEFSDNIKGVSKENGASAQGKMQTFVEGERDARTKADKELEKLNKQIQVKRDELDSIIPLHKAQEEREQNAQGSLALADQRRKELYAKQGRGNQFTSREERDAWIKNELRSLNRAIKDKDEQIRRLNEDLLNDQQNVDELERKMAEMNQELENHRENIDRHNKQFYTMKKNKDALQNERNELWRQENAMQQAISTTKEELSKAEQALRSITGKAVLNGIDSVNKVLQRLQGKEGWEDVVNGYHGVLIENFECDRKFFTAVEVTAGNRLFYHIVESDRYGTKILSEMNKLKLPGEVTFMPLNRLEYKETPYPESHDAVPMIKHLKYGEKFDIVMKHVFGKTLICRSMEVATQFARTQNLDCITLGALMFDMFPELWRQENAMQQAISTTKEELSKAEQALRSITGKAVLNGIDSVNKVLQRLQGKEGWEDVVNGYHGVLIENFECDRKFFTAVEVTAGNSEVKVVFKCTSLKRLFSFQLFKKLDEANRELKKYSHVNKKALDQFVNFSDQKEKLLKRKEELDRGYDSIMQLMNVLEQRKFEAIQLTFKQVSKYFSEIFKKLAPQGHATLIMRKGDHDDAEEGESEQQQQHAVEQFTGVGIKVSFTGNTGETKEMQQLSGGQKSMVALTLIFAIQKCDPAPFYLFDEIDQALDAQHRKAVADLINEMSQGAQFITTTFRPELLESADKFYGVKFRNKVSHIECVSKDEAKDFVEDDATHN</sequence>
<feature type="coiled-coil region" evidence="9">
    <location>
        <begin position="362"/>
        <end position="466"/>
    </location>
</feature>
<evidence type="ECO:0000256" key="7">
    <source>
        <dbReference type="ARBA" id="ARBA00023242"/>
    </source>
</evidence>
<feature type="coiled-coil region" evidence="9">
    <location>
        <begin position="631"/>
        <end position="658"/>
    </location>
</feature>
<dbReference type="GeneID" id="106817302"/>